<proteinExistence type="predicted"/>
<accession>A0AAD7R7B1</accession>
<dbReference type="AlphaFoldDB" id="A0AAD7R7B1"/>
<reference evidence="1" key="1">
    <citation type="journal article" date="2023" name="Science">
        <title>Genome structures resolve the early diversification of teleost fishes.</title>
        <authorList>
            <person name="Parey E."/>
            <person name="Louis A."/>
            <person name="Montfort J."/>
            <person name="Bouchez O."/>
            <person name="Roques C."/>
            <person name="Iampietro C."/>
            <person name="Lluch J."/>
            <person name="Castinel A."/>
            <person name="Donnadieu C."/>
            <person name="Desvignes T."/>
            <person name="Floi Bucao C."/>
            <person name="Jouanno E."/>
            <person name="Wen M."/>
            <person name="Mejri S."/>
            <person name="Dirks R."/>
            <person name="Jansen H."/>
            <person name="Henkel C."/>
            <person name="Chen W.J."/>
            <person name="Zahm M."/>
            <person name="Cabau C."/>
            <person name="Klopp C."/>
            <person name="Thompson A.W."/>
            <person name="Robinson-Rechavi M."/>
            <person name="Braasch I."/>
            <person name="Lecointre G."/>
            <person name="Bobe J."/>
            <person name="Postlethwait J.H."/>
            <person name="Berthelot C."/>
            <person name="Roest Crollius H."/>
            <person name="Guiguen Y."/>
        </authorList>
    </citation>
    <scope>NUCLEOTIDE SEQUENCE</scope>
    <source>
        <strain evidence="1">NC1722</strain>
    </source>
</reference>
<dbReference type="EMBL" id="JAINUG010000479">
    <property type="protein sequence ID" value="KAJ8367409.1"/>
    <property type="molecule type" value="Genomic_DNA"/>
</dbReference>
<evidence type="ECO:0000313" key="2">
    <source>
        <dbReference type="Proteomes" id="UP001221898"/>
    </source>
</evidence>
<organism evidence="1 2">
    <name type="scientific">Aldrovandia affinis</name>
    <dbReference type="NCBI Taxonomy" id="143900"/>
    <lineage>
        <taxon>Eukaryota</taxon>
        <taxon>Metazoa</taxon>
        <taxon>Chordata</taxon>
        <taxon>Craniata</taxon>
        <taxon>Vertebrata</taxon>
        <taxon>Euteleostomi</taxon>
        <taxon>Actinopterygii</taxon>
        <taxon>Neopterygii</taxon>
        <taxon>Teleostei</taxon>
        <taxon>Notacanthiformes</taxon>
        <taxon>Halosauridae</taxon>
        <taxon>Aldrovandia</taxon>
    </lineage>
</organism>
<protein>
    <submittedName>
        <fullName evidence="1">Uncharacterized protein</fullName>
    </submittedName>
</protein>
<gene>
    <name evidence="1" type="ORF">AAFF_G00318120</name>
</gene>
<dbReference type="Proteomes" id="UP001221898">
    <property type="component" value="Unassembled WGS sequence"/>
</dbReference>
<sequence>MFEELSSLSLTLQRNDLIIPQATSELRKTVTRLEALKFRAKAGGMLEKIQTMLAQQQGDERRFQGITMKGNLKGFMDLTNPQLKQHMEAAINIGVDNLKARSGCNMAAIQDEWQGLKILVSHNFKDKVYSGLWETMLTKDPYRHDYKNILELVQLMLVLPISAAQC</sequence>
<comment type="caution">
    <text evidence="1">The sequence shown here is derived from an EMBL/GenBank/DDBJ whole genome shotgun (WGS) entry which is preliminary data.</text>
</comment>
<keyword evidence="2" id="KW-1185">Reference proteome</keyword>
<name>A0AAD7R7B1_9TELE</name>
<evidence type="ECO:0000313" key="1">
    <source>
        <dbReference type="EMBL" id="KAJ8367409.1"/>
    </source>
</evidence>